<dbReference type="InParanoid" id="G4TF79"/>
<name>G4TF79_SERID</name>
<dbReference type="AlphaFoldDB" id="G4TF79"/>
<accession>G4TF79</accession>
<dbReference type="OrthoDB" id="16434at2759"/>
<protein>
    <submittedName>
        <fullName evidence="1">Uncharacterized protein</fullName>
    </submittedName>
</protein>
<evidence type="ECO:0000313" key="2">
    <source>
        <dbReference type="Proteomes" id="UP000007148"/>
    </source>
</evidence>
<comment type="caution">
    <text evidence="1">The sequence shown here is derived from an EMBL/GenBank/DDBJ whole genome shotgun (WGS) entry which is preliminary data.</text>
</comment>
<dbReference type="Proteomes" id="UP000007148">
    <property type="component" value="Unassembled WGS sequence"/>
</dbReference>
<keyword evidence="2" id="KW-1185">Reference proteome</keyword>
<dbReference type="EMBL" id="CAFZ01000068">
    <property type="protein sequence ID" value="CCA69961.1"/>
    <property type="molecule type" value="Genomic_DNA"/>
</dbReference>
<organism evidence="1 2">
    <name type="scientific">Serendipita indica (strain DSM 11827)</name>
    <name type="common">Root endophyte fungus</name>
    <name type="synonym">Piriformospora indica</name>
    <dbReference type="NCBI Taxonomy" id="1109443"/>
    <lineage>
        <taxon>Eukaryota</taxon>
        <taxon>Fungi</taxon>
        <taxon>Dikarya</taxon>
        <taxon>Basidiomycota</taxon>
        <taxon>Agaricomycotina</taxon>
        <taxon>Agaricomycetes</taxon>
        <taxon>Sebacinales</taxon>
        <taxon>Serendipitaceae</taxon>
        <taxon>Serendipita</taxon>
    </lineage>
</organism>
<reference evidence="1 2" key="1">
    <citation type="journal article" date="2011" name="PLoS Pathog.">
        <title>Endophytic Life Strategies Decoded by Genome and Transcriptome Analyses of the Mutualistic Root Symbiont Piriformospora indica.</title>
        <authorList>
            <person name="Zuccaro A."/>
            <person name="Lahrmann U."/>
            <person name="Guldener U."/>
            <person name="Langen G."/>
            <person name="Pfiffi S."/>
            <person name="Biedenkopf D."/>
            <person name="Wong P."/>
            <person name="Samans B."/>
            <person name="Grimm C."/>
            <person name="Basiewicz M."/>
            <person name="Murat C."/>
            <person name="Martin F."/>
            <person name="Kogel K.H."/>
        </authorList>
    </citation>
    <scope>NUCLEOTIDE SEQUENCE [LARGE SCALE GENOMIC DNA]</scope>
    <source>
        <strain evidence="1 2">DSM 11827</strain>
    </source>
</reference>
<sequence>MAAALPKSLVKLIPPITVDATTTINPHPTTLYRALSRLPRDGIGARLAQCRWDAKGIHGSYWEVTRTKLKLDGTRWKSLGTTRLERKTS</sequence>
<gene>
    <name evidence="1" type="ORF">PIIN_03901</name>
</gene>
<dbReference type="HOGENOM" id="CLU_2455555_0_0_1"/>
<dbReference type="eggNOG" id="ENOG502SCI0">
    <property type="taxonomic scope" value="Eukaryota"/>
</dbReference>
<evidence type="ECO:0000313" key="1">
    <source>
        <dbReference type="EMBL" id="CCA69961.1"/>
    </source>
</evidence>
<proteinExistence type="predicted"/>